<dbReference type="Gene3D" id="1.10.10.60">
    <property type="entry name" value="Homeodomain-like"/>
    <property type="match status" value="1"/>
</dbReference>
<dbReference type="EMBL" id="WXYQ01000001">
    <property type="protein sequence ID" value="NBG94313.1"/>
    <property type="molecule type" value="Genomic_DNA"/>
</dbReference>
<keyword evidence="2" id="KW-0238">DNA-binding</keyword>
<proteinExistence type="predicted"/>
<dbReference type="PROSITE" id="PS01124">
    <property type="entry name" value="HTH_ARAC_FAMILY_2"/>
    <property type="match status" value="1"/>
</dbReference>
<dbReference type="Pfam" id="PF12833">
    <property type="entry name" value="HTH_18"/>
    <property type="match status" value="1"/>
</dbReference>
<dbReference type="OrthoDB" id="8334882at2"/>
<keyword evidence="6" id="KW-1185">Reference proteome</keyword>
<dbReference type="InterPro" id="IPR050204">
    <property type="entry name" value="AraC_XylS_family_regulators"/>
</dbReference>
<keyword evidence="3" id="KW-0804">Transcription</keyword>
<evidence type="ECO:0000256" key="2">
    <source>
        <dbReference type="ARBA" id="ARBA00023125"/>
    </source>
</evidence>
<dbReference type="AlphaFoldDB" id="A0A845Q739"/>
<sequence length="237" mass="25657">MSDFGDPFVSSLFPFASERLQAHALPAMSVLQGLDGPILLETGAARVEGDVLLVRQDIHHQVWIGGRARILNLTGLAYPFGDELARPLTGPLRHVALDALLGDRAALAELRLWLGHRQPACPDDIARVLRRVGADPMVRMSQQELAASLGMERTRALRYFKSATGMTFRRFKSWSALQDAARQLMGGGLVRDAALDNGFADSAHLSRSFRVTLGLTPRDAVAGYRAAIGAASQSCQA</sequence>
<organism evidence="5 6">
    <name type="scientific">Pyruvatibacter mobilis</name>
    <dbReference type="NCBI Taxonomy" id="1712261"/>
    <lineage>
        <taxon>Bacteria</taxon>
        <taxon>Pseudomonadati</taxon>
        <taxon>Pseudomonadota</taxon>
        <taxon>Alphaproteobacteria</taxon>
        <taxon>Hyphomicrobiales</taxon>
        <taxon>Parvibaculaceae</taxon>
        <taxon>Pyruvatibacter</taxon>
    </lineage>
</organism>
<reference evidence="5 6" key="1">
    <citation type="journal article" date="2016" name="Int. J. Syst. Evol. Microbiol.">
        <title>Pyruvatibacter mobilis gen. nov., sp. nov., a marine bacterium from the culture broth of Picochlorum sp. 122.</title>
        <authorList>
            <person name="Wang G."/>
            <person name="Tang M."/>
            <person name="Wu H."/>
            <person name="Dai S."/>
            <person name="Li T."/>
            <person name="Chen C."/>
            <person name="He H."/>
            <person name="Fan J."/>
            <person name="Xiang W."/>
            <person name="Li X."/>
        </authorList>
    </citation>
    <scope>NUCLEOTIDE SEQUENCE [LARGE SCALE GENOMIC DNA]</scope>
    <source>
        <strain evidence="5 6">GYP-11</strain>
    </source>
</reference>
<keyword evidence="1" id="KW-0805">Transcription regulation</keyword>
<evidence type="ECO:0000313" key="5">
    <source>
        <dbReference type="EMBL" id="NBG94313.1"/>
    </source>
</evidence>
<comment type="caution">
    <text evidence="5">The sequence shown here is derived from an EMBL/GenBank/DDBJ whole genome shotgun (WGS) entry which is preliminary data.</text>
</comment>
<accession>A0A845Q739</accession>
<dbReference type="GeneID" id="300656370"/>
<dbReference type="PANTHER" id="PTHR46796">
    <property type="entry name" value="HTH-TYPE TRANSCRIPTIONAL ACTIVATOR RHAS-RELATED"/>
    <property type="match status" value="1"/>
</dbReference>
<evidence type="ECO:0000259" key="4">
    <source>
        <dbReference type="PROSITE" id="PS01124"/>
    </source>
</evidence>
<dbReference type="Proteomes" id="UP000470384">
    <property type="component" value="Unassembled WGS sequence"/>
</dbReference>
<evidence type="ECO:0000256" key="1">
    <source>
        <dbReference type="ARBA" id="ARBA00023015"/>
    </source>
</evidence>
<evidence type="ECO:0000313" key="6">
    <source>
        <dbReference type="Proteomes" id="UP000470384"/>
    </source>
</evidence>
<dbReference type="RefSeq" id="WP_160586435.1">
    <property type="nucleotide sequence ID" value="NZ_BMHN01000001.1"/>
</dbReference>
<dbReference type="InterPro" id="IPR018060">
    <property type="entry name" value="HTH_AraC"/>
</dbReference>
<dbReference type="SMART" id="SM00342">
    <property type="entry name" value="HTH_ARAC"/>
    <property type="match status" value="1"/>
</dbReference>
<dbReference type="GO" id="GO:0043565">
    <property type="term" value="F:sequence-specific DNA binding"/>
    <property type="evidence" value="ECO:0007669"/>
    <property type="project" value="InterPro"/>
</dbReference>
<evidence type="ECO:0000256" key="3">
    <source>
        <dbReference type="ARBA" id="ARBA00023163"/>
    </source>
</evidence>
<feature type="domain" description="HTH araC/xylS-type" evidence="4">
    <location>
        <begin position="126"/>
        <end position="223"/>
    </location>
</feature>
<gene>
    <name evidence="5" type="ORF">GTQ45_01045</name>
</gene>
<dbReference type="GO" id="GO:0003700">
    <property type="term" value="F:DNA-binding transcription factor activity"/>
    <property type="evidence" value="ECO:0007669"/>
    <property type="project" value="InterPro"/>
</dbReference>
<protein>
    <submittedName>
        <fullName evidence="5">Helix-turn-helix domain-containing protein</fullName>
    </submittedName>
</protein>
<name>A0A845Q739_9HYPH</name>